<comment type="similarity">
    <text evidence="1">Belongs to the peptidase S58 family.</text>
</comment>
<keyword evidence="3" id="KW-1185">Reference proteome</keyword>
<evidence type="ECO:0000313" key="2">
    <source>
        <dbReference type="EMBL" id="KAK3371797.1"/>
    </source>
</evidence>
<dbReference type="EMBL" id="JAULSN010000005">
    <property type="protein sequence ID" value="KAK3371797.1"/>
    <property type="molecule type" value="Genomic_DNA"/>
</dbReference>
<reference evidence="2" key="1">
    <citation type="journal article" date="2023" name="Mol. Phylogenet. Evol.">
        <title>Genome-scale phylogeny and comparative genomics of the fungal order Sordariales.</title>
        <authorList>
            <person name="Hensen N."/>
            <person name="Bonometti L."/>
            <person name="Westerberg I."/>
            <person name="Brannstrom I.O."/>
            <person name="Guillou S."/>
            <person name="Cros-Aarteil S."/>
            <person name="Calhoun S."/>
            <person name="Haridas S."/>
            <person name="Kuo A."/>
            <person name="Mondo S."/>
            <person name="Pangilinan J."/>
            <person name="Riley R."/>
            <person name="LaButti K."/>
            <person name="Andreopoulos B."/>
            <person name="Lipzen A."/>
            <person name="Chen C."/>
            <person name="Yan M."/>
            <person name="Daum C."/>
            <person name="Ng V."/>
            <person name="Clum A."/>
            <person name="Steindorff A."/>
            <person name="Ohm R.A."/>
            <person name="Martin F."/>
            <person name="Silar P."/>
            <person name="Natvig D.O."/>
            <person name="Lalanne C."/>
            <person name="Gautier V."/>
            <person name="Ament-Velasquez S.L."/>
            <person name="Kruys A."/>
            <person name="Hutchinson M.I."/>
            <person name="Powell A.J."/>
            <person name="Barry K."/>
            <person name="Miller A.N."/>
            <person name="Grigoriev I.V."/>
            <person name="Debuchy R."/>
            <person name="Gladieux P."/>
            <person name="Hiltunen Thoren M."/>
            <person name="Johannesson H."/>
        </authorList>
    </citation>
    <scope>NUCLEOTIDE SEQUENCE</scope>
    <source>
        <strain evidence="2">CBS 958.72</strain>
    </source>
</reference>
<proteinExistence type="inferred from homology"/>
<reference evidence="2" key="2">
    <citation type="submission" date="2023-06" db="EMBL/GenBank/DDBJ databases">
        <authorList>
            <consortium name="Lawrence Berkeley National Laboratory"/>
            <person name="Haridas S."/>
            <person name="Hensen N."/>
            <person name="Bonometti L."/>
            <person name="Westerberg I."/>
            <person name="Brannstrom I.O."/>
            <person name="Guillou S."/>
            <person name="Cros-Aarteil S."/>
            <person name="Calhoun S."/>
            <person name="Kuo A."/>
            <person name="Mondo S."/>
            <person name="Pangilinan J."/>
            <person name="Riley R."/>
            <person name="Labutti K."/>
            <person name="Andreopoulos B."/>
            <person name="Lipzen A."/>
            <person name="Chen C."/>
            <person name="Yanf M."/>
            <person name="Daum C."/>
            <person name="Ng V."/>
            <person name="Clum A."/>
            <person name="Steindorff A."/>
            <person name="Ohm R."/>
            <person name="Martin F."/>
            <person name="Silar P."/>
            <person name="Natvig D."/>
            <person name="Lalanne C."/>
            <person name="Gautier V."/>
            <person name="Ament-Velasquez S.L."/>
            <person name="Kruys A."/>
            <person name="Hutchinson M.I."/>
            <person name="Powell A.J."/>
            <person name="Barry K."/>
            <person name="Miller A.N."/>
            <person name="Grigoriev I.V."/>
            <person name="Debuchy R."/>
            <person name="Gladieux P."/>
            <person name="Thoren M.H."/>
            <person name="Johannesson H."/>
        </authorList>
    </citation>
    <scope>NUCLEOTIDE SEQUENCE</scope>
    <source>
        <strain evidence="2">CBS 958.72</strain>
    </source>
</reference>
<protein>
    <submittedName>
        <fullName evidence="2">Peptidase family T4 protein</fullName>
    </submittedName>
</protein>
<name>A0AAE0K924_9PEZI</name>
<organism evidence="2 3">
    <name type="scientific">Lasiosphaeria ovina</name>
    <dbReference type="NCBI Taxonomy" id="92902"/>
    <lineage>
        <taxon>Eukaryota</taxon>
        <taxon>Fungi</taxon>
        <taxon>Dikarya</taxon>
        <taxon>Ascomycota</taxon>
        <taxon>Pezizomycotina</taxon>
        <taxon>Sordariomycetes</taxon>
        <taxon>Sordariomycetidae</taxon>
        <taxon>Sordariales</taxon>
        <taxon>Lasiosphaeriaceae</taxon>
        <taxon>Lasiosphaeria</taxon>
    </lineage>
</organism>
<comment type="caution">
    <text evidence="2">The sequence shown here is derived from an EMBL/GenBank/DDBJ whole genome shotgun (WGS) entry which is preliminary data.</text>
</comment>
<accession>A0AAE0K924</accession>
<dbReference type="AlphaFoldDB" id="A0AAE0K924"/>
<sequence length="292" mass="32361">MSPPTPRCRLRNFLPGLHLGSYPPGPLNSLTDVPGVLAHTKSIHLPVTPNSGAANTGVTTILPHCDFFHRTCYASLFQFNGSGKLTGSHWIEETRLFHSPILLTNSFTISTAQPTRGFISMRSFTVKLEYIIWGIDAVSVQRVKEGNTRSRGGTGMANYGRLEREVEEDEKTKVALEELEKEKNWKDGGIIAVLATDMPLHSLEISVQMVTANKRSVDPWKPMPMDLQVLDDDQTINALFEAAADATEEAIYNALCMAETMVGVDRRVVETLPLDRVKGLVEKYGYLNDELS</sequence>
<dbReference type="Pfam" id="PF03576">
    <property type="entry name" value="Peptidase_S58"/>
    <property type="match status" value="2"/>
</dbReference>
<evidence type="ECO:0000313" key="3">
    <source>
        <dbReference type="Proteomes" id="UP001287356"/>
    </source>
</evidence>
<dbReference type="Gene3D" id="3.60.70.12">
    <property type="entry name" value="L-amino peptidase D-ALA esterase/amidase"/>
    <property type="match status" value="2"/>
</dbReference>
<gene>
    <name evidence="2" type="ORF">B0T24DRAFT_650610</name>
</gene>
<evidence type="ECO:0000256" key="1">
    <source>
        <dbReference type="ARBA" id="ARBA00007068"/>
    </source>
</evidence>
<dbReference type="PANTHER" id="PTHR36512">
    <property type="entry name" value="D-AMINOPEPTIDASE"/>
    <property type="match status" value="1"/>
</dbReference>
<dbReference type="SUPFAM" id="SSF56266">
    <property type="entry name" value="DmpA/ArgJ-like"/>
    <property type="match status" value="1"/>
</dbReference>
<dbReference type="PANTHER" id="PTHR36512:SF3">
    <property type="entry name" value="BLR5678 PROTEIN"/>
    <property type="match status" value="1"/>
</dbReference>
<dbReference type="GO" id="GO:0004177">
    <property type="term" value="F:aminopeptidase activity"/>
    <property type="evidence" value="ECO:0007669"/>
    <property type="project" value="TreeGrafter"/>
</dbReference>
<dbReference type="InterPro" id="IPR016117">
    <property type="entry name" value="ArgJ-like_dom_sf"/>
</dbReference>
<dbReference type="Proteomes" id="UP001287356">
    <property type="component" value="Unassembled WGS sequence"/>
</dbReference>
<dbReference type="InterPro" id="IPR005321">
    <property type="entry name" value="Peptidase_S58_DmpA"/>
</dbReference>